<feature type="region of interest" description="Disordered" evidence="1">
    <location>
        <begin position="65"/>
        <end position="90"/>
    </location>
</feature>
<evidence type="ECO:0000256" key="1">
    <source>
        <dbReference type="SAM" id="MobiDB-lite"/>
    </source>
</evidence>
<gene>
    <name evidence="2" type="ORF">BGZ70_010291</name>
</gene>
<name>A0A9P6J2R6_MORAP</name>
<comment type="caution">
    <text evidence="2">The sequence shown here is derived from an EMBL/GenBank/DDBJ whole genome shotgun (WGS) entry which is preliminary data.</text>
</comment>
<accession>A0A9P6J2R6</accession>
<feature type="region of interest" description="Disordered" evidence="1">
    <location>
        <begin position="174"/>
        <end position="195"/>
    </location>
</feature>
<keyword evidence="3" id="KW-1185">Reference proteome</keyword>
<dbReference type="OrthoDB" id="2284644at2759"/>
<organism evidence="2 3">
    <name type="scientific">Mortierella alpina</name>
    <name type="common">Oleaginous fungus</name>
    <name type="synonym">Mortierella renispora</name>
    <dbReference type="NCBI Taxonomy" id="64518"/>
    <lineage>
        <taxon>Eukaryota</taxon>
        <taxon>Fungi</taxon>
        <taxon>Fungi incertae sedis</taxon>
        <taxon>Mucoromycota</taxon>
        <taxon>Mortierellomycotina</taxon>
        <taxon>Mortierellomycetes</taxon>
        <taxon>Mortierellales</taxon>
        <taxon>Mortierellaceae</taxon>
        <taxon>Mortierella</taxon>
    </lineage>
</organism>
<proteinExistence type="predicted"/>
<dbReference type="Proteomes" id="UP000738359">
    <property type="component" value="Unassembled WGS sequence"/>
</dbReference>
<evidence type="ECO:0000313" key="3">
    <source>
        <dbReference type="Proteomes" id="UP000738359"/>
    </source>
</evidence>
<reference evidence="2" key="1">
    <citation type="journal article" date="2020" name="Fungal Divers.">
        <title>Resolving the Mortierellaceae phylogeny through synthesis of multi-gene phylogenetics and phylogenomics.</title>
        <authorList>
            <person name="Vandepol N."/>
            <person name="Liber J."/>
            <person name="Desiro A."/>
            <person name="Na H."/>
            <person name="Kennedy M."/>
            <person name="Barry K."/>
            <person name="Grigoriev I.V."/>
            <person name="Miller A.N."/>
            <person name="O'Donnell K."/>
            <person name="Stajich J.E."/>
            <person name="Bonito G."/>
        </authorList>
    </citation>
    <scope>NUCLEOTIDE SEQUENCE</scope>
    <source>
        <strain evidence="2">CK1249</strain>
    </source>
</reference>
<feature type="compositionally biased region" description="Basic and acidic residues" evidence="1">
    <location>
        <begin position="70"/>
        <end position="90"/>
    </location>
</feature>
<protein>
    <submittedName>
        <fullName evidence="2">Uncharacterized protein</fullName>
    </submittedName>
</protein>
<evidence type="ECO:0000313" key="2">
    <source>
        <dbReference type="EMBL" id="KAF9955280.1"/>
    </source>
</evidence>
<sequence length="238" mass="26962">MSKKLAAQALDALLSSQSTVSKKNTSTVTTTTVLKKKTKKGKVQKDRLPATKTGLKKIKHELRYGHSVRRTQEEKESKENPLERLKSQQEKEQAIVERNLNYYKVTNRVSKKELELRKKTMKAAAAELIRTWTEALVPVCNQSLSHARQEVKWLLLHSKHLAATPSALATLAGDRLKQGEQNTRGRGNSGNRNGLSDKEIELMQSFIDQRTKGRKPLQYILGKDISENATKERDKSNF</sequence>
<dbReference type="EMBL" id="JAAAHY010000913">
    <property type="protein sequence ID" value="KAF9955280.1"/>
    <property type="molecule type" value="Genomic_DNA"/>
</dbReference>
<feature type="compositionally biased region" description="Low complexity" evidence="1">
    <location>
        <begin position="182"/>
        <end position="194"/>
    </location>
</feature>
<dbReference type="AlphaFoldDB" id="A0A9P6J2R6"/>